<dbReference type="InterPro" id="IPR039532">
    <property type="entry name" value="TetR_C_Firmicutes"/>
</dbReference>
<evidence type="ECO:0000313" key="5">
    <source>
        <dbReference type="Proteomes" id="UP000000444"/>
    </source>
</evidence>
<dbReference type="KEGG" id="sca:SCA_2232"/>
<dbReference type="PANTHER" id="PTHR43479">
    <property type="entry name" value="ACREF/ENVCD OPERON REPRESSOR-RELATED"/>
    <property type="match status" value="1"/>
</dbReference>
<feature type="domain" description="HTH tetR-type" evidence="3">
    <location>
        <begin position="8"/>
        <end position="68"/>
    </location>
</feature>
<dbReference type="Pfam" id="PF14278">
    <property type="entry name" value="TetR_C_8"/>
    <property type="match status" value="1"/>
</dbReference>
<dbReference type="BioCyc" id="SCAR396513:SCA_RS11260-MONOMER"/>
<evidence type="ECO:0000256" key="1">
    <source>
        <dbReference type="ARBA" id="ARBA00023125"/>
    </source>
</evidence>
<organism evidence="4 5">
    <name type="scientific">Staphylococcus carnosus (strain TM300)</name>
    <dbReference type="NCBI Taxonomy" id="396513"/>
    <lineage>
        <taxon>Bacteria</taxon>
        <taxon>Bacillati</taxon>
        <taxon>Bacillota</taxon>
        <taxon>Bacilli</taxon>
        <taxon>Bacillales</taxon>
        <taxon>Staphylococcaceae</taxon>
        <taxon>Staphylococcus</taxon>
    </lineage>
</organism>
<dbReference type="PANTHER" id="PTHR43479:SF23">
    <property type="entry name" value="HTH TETR-TYPE DOMAIN-CONTAINING PROTEIN"/>
    <property type="match status" value="1"/>
</dbReference>
<dbReference type="eggNOG" id="COG1309">
    <property type="taxonomic scope" value="Bacteria"/>
</dbReference>
<dbReference type="RefSeq" id="WP_015901471.1">
    <property type="nucleotide sequence ID" value="NC_012121.1"/>
</dbReference>
<keyword evidence="1 2" id="KW-0238">DNA-binding</keyword>
<dbReference type="InterPro" id="IPR050624">
    <property type="entry name" value="HTH-type_Tx_Regulator"/>
</dbReference>
<dbReference type="PROSITE" id="PS50977">
    <property type="entry name" value="HTH_TETR_2"/>
    <property type="match status" value="1"/>
</dbReference>
<reference evidence="4 5" key="1">
    <citation type="journal article" date="2009" name="Appl. Environ. Microbiol.">
        <title>Genome analysis of the meat starter culture bacterium Staphylococcus carnosus TM300.</title>
        <authorList>
            <person name="Rosenstein R."/>
            <person name="Nerz C."/>
            <person name="Biswas L."/>
            <person name="Resch A."/>
            <person name="Raddatz G."/>
            <person name="Schuster S.C."/>
            <person name="Goetz F."/>
        </authorList>
    </citation>
    <scope>NUCLEOTIDE SEQUENCE [LARGE SCALE GENOMIC DNA]</scope>
    <source>
        <strain evidence="4 5">TM300</strain>
    </source>
</reference>
<dbReference type="GO" id="GO:0003677">
    <property type="term" value="F:DNA binding"/>
    <property type="evidence" value="ECO:0007669"/>
    <property type="project" value="UniProtKB-UniRule"/>
</dbReference>
<dbReference type="Pfam" id="PF00440">
    <property type="entry name" value="TetR_N"/>
    <property type="match status" value="1"/>
</dbReference>
<accession>B9DJB2</accession>
<gene>
    <name evidence="4" type="ordered locus">Sca_2232</name>
</gene>
<dbReference type="Gene3D" id="1.10.357.10">
    <property type="entry name" value="Tetracycline Repressor, domain 2"/>
    <property type="match status" value="1"/>
</dbReference>
<evidence type="ECO:0000259" key="3">
    <source>
        <dbReference type="PROSITE" id="PS50977"/>
    </source>
</evidence>
<dbReference type="SUPFAM" id="SSF46689">
    <property type="entry name" value="Homeodomain-like"/>
    <property type="match status" value="1"/>
</dbReference>
<dbReference type="OrthoDB" id="9810250at2"/>
<proteinExistence type="predicted"/>
<feature type="DNA-binding region" description="H-T-H motif" evidence="2">
    <location>
        <begin position="31"/>
        <end position="50"/>
    </location>
</feature>
<dbReference type="InterPro" id="IPR001647">
    <property type="entry name" value="HTH_TetR"/>
</dbReference>
<sequence length="192" mass="22443">MRTDRRRRKSQAAIQNAFLNLLGEETFETLTVQKIVDTADISRMTFYAYYVDKLDLLDQMENDSINQIQDFISQQYQTEDRKPADMIHTLMSYLVHHVGDNMSFYHTMFQIGSASMLQEKLYQLLYNHLSNYTDRDGTIGDFPFSYFMSYVAGAGISLIRHWILDDDRISEDALIHHFLLIITEGPASYLEK</sequence>
<dbReference type="Proteomes" id="UP000000444">
    <property type="component" value="Chromosome"/>
</dbReference>
<dbReference type="HOGENOM" id="CLU_087539_0_1_9"/>
<evidence type="ECO:0000313" key="4">
    <source>
        <dbReference type="EMBL" id="CAL29135.1"/>
    </source>
</evidence>
<dbReference type="EMBL" id="AM295250">
    <property type="protein sequence ID" value="CAL29135.1"/>
    <property type="molecule type" value="Genomic_DNA"/>
</dbReference>
<name>B9DJB2_STACT</name>
<evidence type="ECO:0000256" key="2">
    <source>
        <dbReference type="PROSITE-ProRule" id="PRU00335"/>
    </source>
</evidence>
<protein>
    <submittedName>
        <fullName evidence="4">DNA-binding protein</fullName>
    </submittedName>
</protein>
<keyword evidence="5" id="KW-1185">Reference proteome</keyword>
<dbReference type="AlphaFoldDB" id="B9DJB2"/>
<dbReference type="InterPro" id="IPR009057">
    <property type="entry name" value="Homeodomain-like_sf"/>
</dbReference>
<dbReference type="GeneID" id="93794683"/>